<dbReference type="InterPro" id="IPR042267">
    <property type="entry name" value="VTC_sf"/>
</dbReference>
<protein>
    <submittedName>
        <fullName evidence="2">Polyphosphate polymerase domain-containing protein</fullName>
    </submittedName>
</protein>
<sequence length="268" mass="29196">MTALATLHNLHPVSLEDLNAAAELQTRVDRKYLLTRRDLPAVLAQLPAGTEVLEVGGERLLRYASRYFDTPELDSYLGAAHGRRRRFKVRARTYVDSGGSFLEVKTRGGRSATVKDRVPVGDDGVRAGLDEAAVGYAAGMLAEAGIPHAEPIAQRLEPVLTTGYRRATLLLPGDDGDASRGTIDIDLRWRDLHAPDDTGTLTLPDAVIVETKSGCRAGALDRALWRCGHRPATVSKYATGLAALRPGLPRNKWHRTLQRHFSTPKGHA</sequence>
<reference evidence="2 3" key="1">
    <citation type="submission" date="2020-08" db="EMBL/GenBank/DDBJ databases">
        <title>A Genomic Blueprint of the Chicken Gut Microbiome.</title>
        <authorList>
            <person name="Gilroy R."/>
            <person name="Ravi A."/>
            <person name="Getino M."/>
            <person name="Pursley I."/>
            <person name="Horton D.L."/>
            <person name="Alikhan N.-F."/>
            <person name="Baker D."/>
            <person name="Gharbi K."/>
            <person name="Hall N."/>
            <person name="Watson M."/>
            <person name="Adriaenssens E.M."/>
            <person name="Foster-Nyarko E."/>
            <person name="Jarju S."/>
            <person name="Secka A."/>
            <person name="Antonio M."/>
            <person name="Oren A."/>
            <person name="Chaudhuri R."/>
            <person name="La Ragione R.M."/>
            <person name="Hildebrand F."/>
            <person name="Pallen M.J."/>
        </authorList>
    </citation>
    <scope>NUCLEOTIDE SEQUENCE [LARGE SCALE GENOMIC DNA]</scope>
    <source>
        <strain evidence="2 3">Sa4CUA7</strain>
    </source>
</reference>
<feature type="domain" description="VTC" evidence="1">
    <location>
        <begin position="27"/>
        <end position="244"/>
    </location>
</feature>
<gene>
    <name evidence="2" type="ORF">H9651_14285</name>
</gene>
<organism evidence="2 3">
    <name type="scientific">Microbacterium pullorum</name>
    <dbReference type="NCBI Taxonomy" id="2762236"/>
    <lineage>
        <taxon>Bacteria</taxon>
        <taxon>Bacillati</taxon>
        <taxon>Actinomycetota</taxon>
        <taxon>Actinomycetes</taxon>
        <taxon>Micrococcales</taxon>
        <taxon>Microbacteriaceae</taxon>
        <taxon>Microbacterium</taxon>
    </lineage>
</organism>
<dbReference type="Proteomes" id="UP000648352">
    <property type="component" value="Unassembled WGS sequence"/>
</dbReference>
<dbReference type="CDD" id="cd07750">
    <property type="entry name" value="PolyPPase_VTC_like"/>
    <property type="match status" value="1"/>
</dbReference>
<dbReference type="Gene3D" id="3.20.100.30">
    <property type="entry name" value="VTC, catalytic tunnel domain"/>
    <property type="match status" value="1"/>
</dbReference>
<dbReference type="EMBL" id="JACSQP010000013">
    <property type="protein sequence ID" value="MBD7958807.1"/>
    <property type="molecule type" value="Genomic_DNA"/>
</dbReference>
<evidence type="ECO:0000313" key="2">
    <source>
        <dbReference type="EMBL" id="MBD7958807.1"/>
    </source>
</evidence>
<keyword evidence="3" id="KW-1185">Reference proteome</keyword>
<proteinExistence type="predicted"/>
<accession>A0ABR8S5S0</accession>
<comment type="caution">
    <text evidence="2">The sequence shown here is derived from an EMBL/GenBank/DDBJ whole genome shotgun (WGS) entry which is preliminary data.</text>
</comment>
<name>A0ABR8S5S0_9MICO</name>
<dbReference type="InterPro" id="IPR018966">
    <property type="entry name" value="VTC_domain"/>
</dbReference>
<evidence type="ECO:0000313" key="3">
    <source>
        <dbReference type="Proteomes" id="UP000648352"/>
    </source>
</evidence>
<evidence type="ECO:0000259" key="1">
    <source>
        <dbReference type="Pfam" id="PF09359"/>
    </source>
</evidence>
<dbReference type="Pfam" id="PF09359">
    <property type="entry name" value="VTC"/>
    <property type="match status" value="1"/>
</dbReference>
<dbReference type="RefSeq" id="WP_191720002.1">
    <property type="nucleotide sequence ID" value="NZ_JACSQP010000013.1"/>
</dbReference>